<dbReference type="Proteomes" id="UP000175616">
    <property type="component" value="Unassembled WGS sequence"/>
</dbReference>
<comment type="caution">
    <text evidence="1">The sequence shown here is derived from an EMBL/GenBank/DDBJ whole genome shotgun (WGS) entry which is preliminary data.</text>
</comment>
<evidence type="ECO:0000313" key="2">
    <source>
        <dbReference type="Proteomes" id="UP000175616"/>
    </source>
</evidence>
<evidence type="ECO:0000313" key="1">
    <source>
        <dbReference type="EMBL" id="OFC29972.1"/>
    </source>
</evidence>
<dbReference type="AlphaFoldDB" id="A0A1E7YKK2"/>
<sequence>MLLVDKGFGRSAIIESYANETYASSQAVMEADESRCFVMAYRTPIGPNIDYQELPLKCF</sequence>
<proteinExistence type="predicted"/>
<gene>
    <name evidence="1" type="ORF">BAE27_12370</name>
</gene>
<name>A0A1E7YKK2_9PROT</name>
<organism evidence="1 2">
    <name type="scientific">Acidithiobacillus caldus</name>
    <dbReference type="NCBI Taxonomy" id="33059"/>
    <lineage>
        <taxon>Bacteria</taxon>
        <taxon>Pseudomonadati</taxon>
        <taxon>Pseudomonadota</taxon>
        <taxon>Acidithiobacillia</taxon>
        <taxon>Acidithiobacillales</taxon>
        <taxon>Acidithiobacillaceae</taxon>
        <taxon>Acidithiobacillus</taxon>
    </lineage>
</organism>
<accession>A0A1E7YKK2</accession>
<protein>
    <submittedName>
        <fullName evidence="1">Uncharacterized protein</fullName>
    </submittedName>
</protein>
<reference evidence="1 2" key="1">
    <citation type="submission" date="2016-06" db="EMBL/GenBank/DDBJ databases">
        <title>Gene turnover analysis identifies the evolutionary adaptation of the extremophile Acidithiobacillus caldus.</title>
        <authorList>
            <person name="Zhang X."/>
        </authorList>
    </citation>
    <scope>NUCLEOTIDE SEQUENCE [LARGE SCALE GENOMIC DNA]</scope>
    <source>
        <strain evidence="1 2">DX</strain>
    </source>
</reference>
<dbReference type="EMBL" id="LZYE01000348">
    <property type="protein sequence ID" value="OFC29972.1"/>
    <property type="molecule type" value="Genomic_DNA"/>
</dbReference>